<keyword evidence="2" id="KW-1185">Reference proteome</keyword>
<evidence type="ECO:0000313" key="2">
    <source>
        <dbReference type="Proteomes" id="UP000785613"/>
    </source>
</evidence>
<dbReference type="Proteomes" id="UP000785613">
    <property type="component" value="Unassembled WGS sequence"/>
</dbReference>
<gene>
    <name evidence="1" type="ORF">F0185_17440</name>
</gene>
<evidence type="ECO:0000313" key="1">
    <source>
        <dbReference type="EMBL" id="NHZ35354.1"/>
    </source>
</evidence>
<name>A0ABX0LL18_9BURK</name>
<sequence>MNITNIKVDNEKCQSPLSTTAKLHTLQSQMAASHFGEDHPWRMALSEIIEGASDATALEGHVDSLHKPFSWLPASLAGNADADNDTDALDAFRGITTCLQLIEMSNLDREMADPSPVLNMCDTGNLMRLAILVATEWGNKAERRISKRTADARAGGAK</sequence>
<dbReference type="RefSeq" id="WP_167226552.1">
    <property type="nucleotide sequence ID" value="NZ_VUYU01000011.1"/>
</dbReference>
<comment type="caution">
    <text evidence="1">The sequence shown here is derived from an EMBL/GenBank/DDBJ whole genome shotgun (WGS) entry which is preliminary data.</text>
</comment>
<protein>
    <submittedName>
        <fullName evidence="1">Uncharacterized protein</fullName>
    </submittedName>
</protein>
<proteinExistence type="predicted"/>
<reference evidence="1 2" key="1">
    <citation type="submission" date="2019-09" db="EMBL/GenBank/DDBJ databases">
        <title>Taxonomy of Antarctic Massilia spp.: description of Massilia rubra sp. nov., Massilia aquatica sp. nov., Massilia mucilaginosa sp. nov., Massilia frigida sp. nov. isolated from streams, lakes and regoliths.</title>
        <authorList>
            <person name="Holochova P."/>
            <person name="Sedlacek I."/>
            <person name="Kralova S."/>
            <person name="Maslanova I."/>
            <person name="Busse H.-J."/>
            <person name="Stankova E."/>
            <person name="Vrbovska V."/>
            <person name="Kovarovic V."/>
            <person name="Bartak M."/>
            <person name="Svec P."/>
            <person name="Pantucek R."/>
        </authorList>
    </citation>
    <scope>NUCLEOTIDE SEQUENCE [LARGE SCALE GENOMIC DNA]</scope>
    <source>
        <strain evidence="1 2">CCM 8692</strain>
    </source>
</reference>
<dbReference type="EMBL" id="VUYU01000011">
    <property type="protein sequence ID" value="NHZ35354.1"/>
    <property type="molecule type" value="Genomic_DNA"/>
</dbReference>
<accession>A0ABX0LL18</accession>
<organism evidence="1 2">
    <name type="scientific">Massilia rubra</name>
    <dbReference type="NCBI Taxonomy" id="2607910"/>
    <lineage>
        <taxon>Bacteria</taxon>
        <taxon>Pseudomonadati</taxon>
        <taxon>Pseudomonadota</taxon>
        <taxon>Betaproteobacteria</taxon>
        <taxon>Burkholderiales</taxon>
        <taxon>Oxalobacteraceae</taxon>
        <taxon>Telluria group</taxon>
        <taxon>Massilia</taxon>
    </lineage>
</organism>